<dbReference type="NCBIfam" id="TIGR00842">
    <property type="entry name" value="bcct"/>
    <property type="match status" value="1"/>
</dbReference>
<feature type="transmembrane region" description="Helical" evidence="8">
    <location>
        <begin position="179"/>
        <end position="201"/>
    </location>
</feature>
<dbReference type="PANTHER" id="PTHR30047">
    <property type="entry name" value="HIGH-AFFINITY CHOLINE TRANSPORT PROTEIN-RELATED"/>
    <property type="match status" value="1"/>
</dbReference>
<evidence type="ECO:0000256" key="8">
    <source>
        <dbReference type="SAM" id="Phobius"/>
    </source>
</evidence>
<feature type="transmembrane region" description="Helical" evidence="8">
    <location>
        <begin position="80"/>
        <end position="100"/>
    </location>
</feature>
<feature type="chain" id="PRO_5022030404" evidence="9">
    <location>
        <begin position="26"/>
        <end position="520"/>
    </location>
</feature>
<keyword evidence="6 8" id="KW-1133">Transmembrane helix</keyword>
<dbReference type="OrthoDB" id="9775735at2"/>
<evidence type="ECO:0000256" key="9">
    <source>
        <dbReference type="SAM" id="SignalP"/>
    </source>
</evidence>
<evidence type="ECO:0000256" key="6">
    <source>
        <dbReference type="ARBA" id="ARBA00022989"/>
    </source>
</evidence>
<dbReference type="RefSeq" id="WP_028914568.1">
    <property type="nucleotide sequence ID" value="NZ_VLJS01000102.1"/>
</dbReference>
<evidence type="ECO:0000256" key="7">
    <source>
        <dbReference type="ARBA" id="ARBA00023136"/>
    </source>
</evidence>
<feature type="transmembrane region" description="Helical" evidence="8">
    <location>
        <begin position="129"/>
        <end position="150"/>
    </location>
</feature>
<evidence type="ECO:0000256" key="2">
    <source>
        <dbReference type="ARBA" id="ARBA00005658"/>
    </source>
</evidence>
<keyword evidence="4" id="KW-1003">Cell membrane</keyword>
<evidence type="ECO:0000256" key="5">
    <source>
        <dbReference type="ARBA" id="ARBA00022692"/>
    </source>
</evidence>
<organism evidence="10 11">
    <name type="scientific">Pseudoxanthomonas taiwanensis J19</name>
    <dbReference type="NCBI Taxonomy" id="935569"/>
    <lineage>
        <taxon>Bacteria</taxon>
        <taxon>Pseudomonadati</taxon>
        <taxon>Pseudomonadota</taxon>
        <taxon>Gammaproteobacteria</taxon>
        <taxon>Lysobacterales</taxon>
        <taxon>Lysobacteraceae</taxon>
        <taxon>Pseudoxanthomonas</taxon>
    </lineage>
</organism>
<keyword evidence="7 8" id="KW-0472">Membrane</keyword>
<dbReference type="AlphaFoldDB" id="A0A562D5D1"/>
<protein>
    <submittedName>
        <fullName evidence="10">Glycine betaine transporter</fullName>
    </submittedName>
</protein>
<accession>A0A562D5D1</accession>
<comment type="similarity">
    <text evidence="2">Belongs to the BCCT transporter (TC 2.A.15) family.</text>
</comment>
<reference evidence="10 11" key="1">
    <citation type="submission" date="2019-07" db="EMBL/GenBank/DDBJ databases">
        <title>Genome sequencing of lignin-degrading bacterial isolates.</title>
        <authorList>
            <person name="Gladden J."/>
        </authorList>
    </citation>
    <scope>NUCLEOTIDE SEQUENCE [LARGE SCALE GENOMIC DNA]</scope>
    <source>
        <strain evidence="10 11">J19</strain>
    </source>
</reference>
<dbReference type="GO" id="GO:0022857">
    <property type="term" value="F:transmembrane transporter activity"/>
    <property type="evidence" value="ECO:0007669"/>
    <property type="project" value="InterPro"/>
</dbReference>
<feature type="transmembrane region" description="Helical" evidence="8">
    <location>
        <begin position="392"/>
        <end position="417"/>
    </location>
</feature>
<name>A0A562D5D1_9GAMM</name>
<comment type="subcellular location">
    <subcellularLocation>
        <location evidence="1">Cell membrane</location>
        <topology evidence="1">Multi-pass membrane protein</topology>
    </subcellularLocation>
</comment>
<dbReference type="InterPro" id="IPR000060">
    <property type="entry name" value="BCCT_transptr"/>
</dbReference>
<sequence length="520" mass="55473">MVFRISFLLIALLAAAAGLAPSRFAAMVDALLGGMLANTGWLYLLVVFATLLFMLYLAFGSLGELRIGGEDAEPQFAVGSWLAMLFAAGMGIGLVFWGAAEPLSHYFNPPEGLEPASMPAARAAMRYAFFHWGLHPWAIYALVGLAMAWFQYNRRGRGQLSDLLQPLLGRHHRGWAGRCVDIAAVVATAIGVATTLGFGALQITAGLRTVSGTPTGTGMQLAVIGVAFVLYMASSLSGVERGIKWLSSANLALAGALLLAVLALGPTAFLFDVFTNALGGYLDRLVGMSLRMSPFSGSAWVSEWTIFYWAWWISWAPFVGSFIARVSYGRTIREFVVGTVLAPSLLGFAWFAVFGGLALWQQLFVADLQPVLESGYENVLFALFGHLPGSTALSAVAVALLAVFFVTSADSAVLVLASMSSDQSGDPPPLRRIAWGVAIAVVAAALLLAGGLDALQGLVTISALPFALLLVLVMLALQRTLAHARAVRRRRAQMLRHALEHWVYGPRQGRGPAPPPYSSE</sequence>
<feature type="signal peptide" evidence="9">
    <location>
        <begin position="1"/>
        <end position="25"/>
    </location>
</feature>
<evidence type="ECO:0000313" key="11">
    <source>
        <dbReference type="Proteomes" id="UP000321583"/>
    </source>
</evidence>
<dbReference type="EMBL" id="VLJS01000102">
    <property type="protein sequence ID" value="TWH04770.1"/>
    <property type="molecule type" value="Genomic_DNA"/>
</dbReference>
<evidence type="ECO:0000313" key="10">
    <source>
        <dbReference type="EMBL" id="TWH04770.1"/>
    </source>
</evidence>
<dbReference type="GO" id="GO:0005886">
    <property type="term" value="C:plasma membrane"/>
    <property type="evidence" value="ECO:0007669"/>
    <property type="project" value="UniProtKB-SubCell"/>
</dbReference>
<keyword evidence="11" id="KW-1185">Reference proteome</keyword>
<comment type="caution">
    <text evidence="10">The sequence shown here is derived from an EMBL/GenBank/DDBJ whole genome shotgun (WGS) entry which is preliminary data.</text>
</comment>
<dbReference type="Proteomes" id="UP000321583">
    <property type="component" value="Unassembled WGS sequence"/>
</dbReference>
<proteinExistence type="inferred from homology"/>
<evidence type="ECO:0000256" key="4">
    <source>
        <dbReference type="ARBA" id="ARBA00022475"/>
    </source>
</evidence>
<dbReference type="PANTHER" id="PTHR30047:SF7">
    <property type="entry name" value="HIGH-AFFINITY CHOLINE TRANSPORT PROTEIN"/>
    <property type="match status" value="1"/>
</dbReference>
<evidence type="ECO:0000256" key="1">
    <source>
        <dbReference type="ARBA" id="ARBA00004651"/>
    </source>
</evidence>
<keyword evidence="5 8" id="KW-0812">Transmembrane</keyword>
<feature type="transmembrane region" description="Helical" evidence="8">
    <location>
        <begin position="251"/>
        <end position="271"/>
    </location>
</feature>
<keyword evidence="3" id="KW-0813">Transport</keyword>
<feature type="transmembrane region" description="Helical" evidence="8">
    <location>
        <begin position="221"/>
        <end position="239"/>
    </location>
</feature>
<keyword evidence="9" id="KW-0732">Signal</keyword>
<feature type="transmembrane region" description="Helical" evidence="8">
    <location>
        <begin position="306"/>
        <end position="328"/>
    </location>
</feature>
<gene>
    <name evidence="10" type="ORF">L613_000700000190</name>
</gene>
<feature type="transmembrane region" description="Helical" evidence="8">
    <location>
        <begin position="335"/>
        <end position="360"/>
    </location>
</feature>
<feature type="transmembrane region" description="Helical" evidence="8">
    <location>
        <begin position="41"/>
        <end position="59"/>
    </location>
</feature>
<evidence type="ECO:0000256" key="3">
    <source>
        <dbReference type="ARBA" id="ARBA00022448"/>
    </source>
</evidence>
<feature type="transmembrane region" description="Helical" evidence="8">
    <location>
        <begin position="433"/>
        <end position="452"/>
    </location>
</feature>
<feature type="transmembrane region" description="Helical" evidence="8">
    <location>
        <begin position="458"/>
        <end position="481"/>
    </location>
</feature>
<dbReference type="Pfam" id="PF02028">
    <property type="entry name" value="BCCT"/>
    <property type="match status" value="1"/>
</dbReference>